<keyword evidence="2" id="KW-0804">Transcription</keyword>
<evidence type="ECO:0000259" key="3">
    <source>
        <dbReference type="Pfam" id="PF04967"/>
    </source>
</evidence>
<gene>
    <name evidence="5" type="ORF">SAMN04488063_0166</name>
</gene>
<feature type="domain" description="Bacterioopsin transcriptional activator GAF and HTH associated" evidence="4">
    <location>
        <begin position="15"/>
        <end position="129"/>
    </location>
</feature>
<dbReference type="Pfam" id="PF04967">
    <property type="entry name" value="HTH_10"/>
    <property type="match status" value="1"/>
</dbReference>
<keyword evidence="1" id="KW-0805">Transcription regulation</keyword>
<evidence type="ECO:0000256" key="1">
    <source>
        <dbReference type="ARBA" id="ARBA00023015"/>
    </source>
</evidence>
<evidence type="ECO:0000256" key="2">
    <source>
        <dbReference type="ARBA" id="ARBA00023163"/>
    </source>
</evidence>
<protein>
    <submittedName>
        <fullName evidence="5">Predicted DNA binding protein, contains HTH domain</fullName>
    </submittedName>
</protein>
<reference evidence="6" key="1">
    <citation type="submission" date="2016-10" db="EMBL/GenBank/DDBJ databases">
        <authorList>
            <person name="Varghese N."/>
            <person name="Submissions S."/>
        </authorList>
    </citation>
    <scope>NUCLEOTIDE SEQUENCE [LARGE SCALE GENOMIC DNA]</scope>
    <source>
        <strain evidence="6">CGMCC 1.7739</strain>
    </source>
</reference>
<sequence length="229" mass="25931">MPWELVPRLMSIVAEFSVPADQFLFGETIAAAPGLSIDVERAVPAGSRIMPYVWARGDGRAEFVTSMRENDYVRSVVVRDKFEDSSLCEVEWEESAERLVHEIHEMGATILEACVDGVRWRFRIRFESHDGLAKFNVYCKRHEIPYRLDRIAHLSTPSHPTDAYGLTAPQREALSLAVERGYFEVPRQVGFDELADELGVSVQAFSERVRRGADKVLRSALSARTDDND</sequence>
<organism evidence="5 6">
    <name type="scientific">Halopelagius inordinatus</name>
    <dbReference type="NCBI Taxonomy" id="553467"/>
    <lineage>
        <taxon>Archaea</taxon>
        <taxon>Methanobacteriati</taxon>
        <taxon>Methanobacteriota</taxon>
        <taxon>Stenosarchaea group</taxon>
        <taxon>Halobacteria</taxon>
        <taxon>Halobacteriales</taxon>
        <taxon>Haloferacaceae</taxon>
    </lineage>
</organism>
<dbReference type="Proteomes" id="UP000198876">
    <property type="component" value="Unassembled WGS sequence"/>
</dbReference>
<dbReference type="EMBL" id="FOOQ01000001">
    <property type="protein sequence ID" value="SFF75920.1"/>
    <property type="molecule type" value="Genomic_DNA"/>
</dbReference>
<proteinExistence type="predicted"/>
<dbReference type="PANTHER" id="PTHR34236:SF1">
    <property type="entry name" value="DIMETHYL SULFOXIDE REDUCTASE TRANSCRIPTIONAL ACTIVATOR"/>
    <property type="match status" value="1"/>
</dbReference>
<dbReference type="STRING" id="553467.SAMN04488063_0166"/>
<name>A0A1I2LBQ9_9EURY</name>
<accession>A0A1I2LBQ9</accession>
<dbReference type="InterPro" id="IPR031803">
    <property type="entry name" value="BAT_GAF/HTH-assoc"/>
</dbReference>
<dbReference type="InterPro" id="IPR007050">
    <property type="entry name" value="HTH_bacterioopsin"/>
</dbReference>
<dbReference type="AlphaFoldDB" id="A0A1I2LBQ9"/>
<feature type="domain" description="HTH bat-type" evidence="3">
    <location>
        <begin position="166"/>
        <end position="217"/>
    </location>
</feature>
<dbReference type="PANTHER" id="PTHR34236">
    <property type="entry name" value="DIMETHYL SULFOXIDE REDUCTASE TRANSCRIPTIONAL ACTIVATOR"/>
    <property type="match status" value="1"/>
</dbReference>
<dbReference type="Pfam" id="PF15915">
    <property type="entry name" value="BAT"/>
    <property type="match status" value="1"/>
</dbReference>
<evidence type="ECO:0000259" key="4">
    <source>
        <dbReference type="Pfam" id="PF15915"/>
    </source>
</evidence>
<evidence type="ECO:0000313" key="5">
    <source>
        <dbReference type="EMBL" id="SFF75920.1"/>
    </source>
</evidence>
<evidence type="ECO:0000313" key="6">
    <source>
        <dbReference type="Proteomes" id="UP000198876"/>
    </source>
</evidence>
<keyword evidence="6" id="KW-1185">Reference proteome</keyword>